<evidence type="ECO:0000256" key="3">
    <source>
        <dbReference type="ARBA" id="ARBA00022692"/>
    </source>
</evidence>
<dbReference type="SUPFAM" id="SSF53822">
    <property type="entry name" value="Periplasmic binding protein-like I"/>
    <property type="match status" value="1"/>
</dbReference>
<dbReference type="InterPro" id="IPR001828">
    <property type="entry name" value="ANF_lig-bd_rcpt"/>
</dbReference>
<keyword evidence="8" id="KW-0675">Receptor</keyword>
<dbReference type="PANTHER" id="PTHR24061:SF599">
    <property type="entry name" value="G-PROTEIN COUPLED RECEPTORS FAMILY 3 PROFILE DOMAIN-CONTAINING PROTEIN"/>
    <property type="match status" value="1"/>
</dbReference>
<evidence type="ECO:0000313" key="13">
    <source>
        <dbReference type="EMBL" id="KAG8453118.1"/>
    </source>
</evidence>
<dbReference type="PRINTS" id="PR01535">
    <property type="entry name" value="VOMERONASL2R"/>
</dbReference>
<keyword evidence="3 11" id="KW-0812">Transmembrane</keyword>
<dbReference type="GO" id="GO:0004930">
    <property type="term" value="F:G protein-coupled receptor activity"/>
    <property type="evidence" value="ECO:0007669"/>
    <property type="project" value="UniProtKB-KW"/>
</dbReference>
<dbReference type="Pfam" id="PF00003">
    <property type="entry name" value="7tm_3"/>
    <property type="match status" value="1"/>
</dbReference>
<evidence type="ECO:0000256" key="10">
    <source>
        <dbReference type="ARBA" id="ARBA00023224"/>
    </source>
</evidence>
<keyword evidence="4" id="KW-0732">Signal</keyword>
<keyword evidence="9" id="KW-0325">Glycoprotein</keyword>
<dbReference type="PANTHER" id="PTHR24061">
    <property type="entry name" value="CALCIUM-SENSING RECEPTOR-RELATED"/>
    <property type="match status" value="1"/>
</dbReference>
<dbReference type="InterPro" id="IPR000068">
    <property type="entry name" value="GPCR_3_Ca_sens_rcpt-rel"/>
</dbReference>
<sequence>MMYSIYKAVYALAYGLHGLLLEDTSHKSHTGNNQINTRKVNQYNLNNFLKKIHFPLSDEEVFFTPEGDVLAQYDIINMLEFTYGTFLEICFNKVGSFKSSGLNNSQLIINDKLIQWNRYFKGTPRSVCSESCSPGYRKAPRNVQFTCCYDCVHCSEGQISNTTDMENCIQCLEDQWPNDNRTVCVQRTIEYLSYEDYLGQSLAALSVILSLKAILVLHIFIKHHKTPVVKANNQTLSYILLLFSLTLSFLCCFFLFIGHPEKVTCLLRQVTFGINFTISVSCVLAKISHVVIAFNATKPGSKIKKWVGTRVSIFLVLLCTLVQVVISVLCLADLLPTIPSYDTHTYPGKMILQCNEGSVPLFYTVIGYMGFLSAFFHCSFLG</sequence>
<dbReference type="EMBL" id="JAACNH010000002">
    <property type="protein sequence ID" value="KAG8453118.1"/>
    <property type="molecule type" value="Genomic_DNA"/>
</dbReference>
<feature type="transmembrane region" description="Helical" evidence="11">
    <location>
        <begin position="361"/>
        <end position="381"/>
    </location>
</feature>
<dbReference type="PRINTS" id="PR00248">
    <property type="entry name" value="GPCRMGR"/>
</dbReference>
<evidence type="ECO:0000313" key="14">
    <source>
        <dbReference type="Proteomes" id="UP000812440"/>
    </source>
</evidence>
<evidence type="ECO:0000256" key="7">
    <source>
        <dbReference type="ARBA" id="ARBA00023136"/>
    </source>
</evidence>
<dbReference type="InterPro" id="IPR038550">
    <property type="entry name" value="GPCR_3_9-Cys_sf"/>
</dbReference>
<feature type="transmembrane region" description="Helical" evidence="11">
    <location>
        <begin position="197"/>
        <end position="217"/>
    </location>
</feature>
<evidence type="ECO:0000256" key="4">
    <source>
        <dbReference type="ARBA" id="ARBA00022729"/>
    </source>
</evidence>
<evidence type="ECO:0000256" key="6">
    <source>
        <dbReference type="ARBA" id="ARBA00023040"/>
    </source>
</evidence>
<evidence type="ECO:0000256" key="9">
    <source>
        <dbReference type="ARBA" id="ARBA00023180"/>
    </source>
</evidence>
<reference evidence="13" key="1">
    <citation type="thesis" date="2020" institute="ProQuest LLC" country="789 East Eisenhower Parkway, Ann Arbor, MI, USA">
        <title>Comparative Genomics and Chromosome Evolution.</title>
        <authorList>
            <person name="Mudd A.B."/>
        </authorList>
    </citation>
    <scope>NUCLEOTIDE SEQUENCE</scope>
    <source>
        <strain evidence="13">Female2</strain>
        <tissue evidence="13">Blood</tissue>
    </source>
</reference>
<evidence type="ECO:0000256" key="1">
    <source>
        <dbReference type="ARBA" id="ARBA00004651"/>
    </source>
</evidence>
<dbReference type="PROSITE" id="PS50259">
    <property type="entry name" value="G_PROTEIN_RECEP_F3_4"/>
    <property type="match status" value="1"/>
</dbReference>
<keyword evidence="5 11" id="KW-1133">Transmembrane helix</keyword>
<evidence type="ECO:0000259" key="12">
    <source>
        <dbReference type="PROSITE" id="PS50259"/>
    </source>
</evidence>
<feature type="transmembrane region" description="Helical" evidence="11">
    <location>
        <begin position="270"/>
        <end position="292"/>
    </location>
</feature>
<evidence type="ECO:0000256" key="11">
    <source>
        <dbReference type="SAM" id="Phobius"/>
    </source>
</evidence>
<dbReference type="Pfam" id="PF01094">
    <property type="entry name" value="ANF_receptor"/>
    <property type="match status" value="1"/>
</dbReference>
<dbReference type="InterPro" id="IPR028082">
    <property type="entry name" value="Peripla_BP_I"/>
</dbReference>
<dbReference type="OrthoDB" id="5984008at2759"/>
<gene>
    <name evidence="13" type="ORF">GDO86_004801</name>
</gene>
<proteinExistence type="predicted"/>
<keyword evidence="14" id="KW-1185">Reference proteome</keyword>
<name>A0A8T2K935_9PIPI</name>
<dbReference type="InterPro" id="IPR011500">
    <property type="entry name" value="GPCR_3_9-Cys_dom"/>
</dbReference>
<keyword evidence="7 11" id="KW-0472">Membrane</keyword>
<keyword evidence="2" id="KW-1003">Cell membrane</keyword>
<protein>
    <recommendedName>
        <fullName evidence="12">G-protein coupled receptors family 3 profile domain-containing protein</fullName>
    </recommendedName>
</protein>
<feature type="domain" description="G-protein coupled receptors family 3 profile" evidence="12">
    <location>
        <begin position="198"/>
        <end position="372"/>
    </location>
</feature>
<dbReference type="Pfam" id="PF07562">
    <property type="entry name" value="NCD3G"/>
    <property type="match status" value="1"/>
</dbReference>
<dbReference type="FunFam" id="2.10.50.30:FF:000003">
    <property type="entry name" value="Vomeronasal 2, receptor 120"/>
    <property type="match status" value="1"/>
</dbReference>
<evidence type="ECO:0000256" key="2">
    <source>
        <dbReference type="ARBA" id="ARBA00022475"/>
    </source>
</evidence>
<dbReference type="AlphaFoldDB" id="A0A8T2K935"/>
<organism evidence="13 14">
    <name type="scientific">Hymenochirus boettgeri</name>
    <name type="common">Congo dwarf clawed frog</name>
    <dbReference type="NCBI Taxonomy" id="247094"/>
    <lineage>
        <taxon>Eukaryota</taxon>
        <taxon>Metazoa</taxon>
        <taxon>Chordata</taxon>
        <taxon>Craniata</taxon>
        <taxon>Vertebrata</taxon>
        <taxon>Euteleostomi</taxon>
        <taxon>Amphibia</taxon>
        <taxon>Batrachia</taxon>
        <taxon>Anura</taxon>
        <taxon>Pipoidea</taxon>
        <taxon>Pipidae</taxon>
        <taxon>Pipinae</taxon>
        <taxon>Hymenochirus</taxon>
    </lineage>
</organism>
<comment type="subcellular location">
    <subcellularLocation>
        <location evidence="1">Cell membrane</location>
        <topology evidence="1">Multi-pass membrane protein</topology>
    </subcellularLocation>
</comment>
<dbReference type="InterPro" id="IPR000337">
    <property type="entry name" value="GPCR_3"/>
</dbReference>
<keyword evidence="6" id="KW-0297">G-protein coupled receptor</keyword>
<accession>A0A8T2K935</accession>
<dbReference type="InterPro" id="IPR004073">
    <property type="entry name" value="GPCR_3_vmron_rcpt_2"/>
</dbReference>
<dbReference type="InterPro" id="IPR017978">
    <property type="entry name" value="GPCR_3_C"/>
</dbReference>
<dbReference type="GO" id="GO:0005886">
    <property type="term" value="C:plasma membrane"/>
    <property type="evidence" value="ECO:0007669"/>
    <property type="project" value="UniProtKB-SubCell"/>
</dbReference>
<feature type="transmembrane region" description="Helical" evidence="11">
    <location>
        <begin position="238"/>
        <end position="258"/>
    </location>
</feature>
<comment type="caution">
    <text evidence="13">The sequence shown here is derived from an EMBL/GenBank/DDBJ whole genome shotgun (WGS) entry which is preliminary data.</text>
</comment>
<feature type="transmembrane region" description="Helical" evidence="11">
    <location>
        <begin position="313"/>
        <end position="341"/>
    </location>
</feature>
<keyword evidence="10" id="KW-0807">Transducer</keyword>
<dbReference type="Proteomes" id="UP000812440">
    <property type="component" value="Chromosome 2"/>
</dbReference>
<dbReference type="Gene3D" id="3.40.50.2300">
    <property type="match status" value="1"/>
</dbReference>
<dbReference type="Gene3D" id="2.10.50.30">
    <property type="entry name" value="GPCR, family 3, nine cysteines domain"/>
    <property type="match status" value="1"/>
</dbReference>
<evidence type="ECO:0000256" key="8">
    <source>
        <dbReference type="ARBA" id="ARBA00023170"/>
    </source>
</evidence>
<evidence type="ECO:0000256" key="5">
    <source>
        <dbReference type="ARBA" id="ARBA00022989"/>
    </source>
</evidence>